<evidence type="ECO:0000313" key="6">
    <source>
        <dbReference type="Proteomes" id="UP000585474"/>
    </source>
</evidence>
<sequence length="606" mass="63638">MGSNKSHINSKTVRVDTASSTEEPQTLGSRKIIVRGFPEWLTKDDLANSLRKSSSTGSGGNISGFDGPKEELPFIQSQTAASGGGGGYQPSGSDGNACRFDVPNELRHSIQPQTASGGARGGYQPSGSCSNASSSSSSGAVYDPYRSLVDPNYGYGTVNRTIGNGDGDGISGDTSYVSGPTHAVENTYCNCQIPGDGASGQGGSGGGVYQPSGSGGNHSRFGGGGARYAPYPGHSEPDYGYRTIDIAIGNGGDYGVSGHSGSGGGDYQPSGSSNNPSRFGSGGATYAPYPDHSEPNYGYGTVNKAVGNVGSYGANGYGSVNVDSLISHALDHIETELRALDTGYSSGPGLAGYGLARALEIQDRSYPTPWGGCMPLAVLSFPSVVVDTALSREEQRKVGRQNDVCGRVGQYFQAYGTITGAKIRYRENGKCSRGFGFITFDSKESVDKVVSKELLSAERFDAPKEGSPFIQPQSAAAGGSGSGGYQPSCSGHNASRFGSGGARYARYPSQWGKLQMDPRIDLLKMVVITVLVVVEVSIQGELVLFLYQWSMASRFQSPRGGWYEGSPYTNDSGRFGTIVTDLKGIPEATLLPEQDRKRDEHDYRLF</sequence>
<dbReference type="AlphaFoldDB" id="A0A7J0FNQ3"/>
<reference evidence="5 6" key="1">
    <citation type="submission" date="2019-07" db="EMBL/GenBank/DDBJ databases">
        <title>De Novo Assembly of kiwifruit Actinidia rufa.</title>
        <authorList>
            <person name="Sugita-Konishi S."/>
            <person name="Sato K."/>
            <person name="Mori E."/>
            <person name="Abe Y."/>
            <person name="Kisaki G."/>
            <person name="Hamano K."/>
            <person name="Suezawa K."/>
            <person name="Otani M."/>
            <person name="Fukuda T."/>
            <person name="Manabe T."/>
            <person name="Gomi K."/>
            <person name="Tabuchi M."/>
            <person name="Akimitsu K."/>
            <person name="Kataoka I."/>
        </authorList>
    </citation>
    <scope>NUCLEOTIDE SEQUENCE [LARGE SCALE GENOMIC DNA]</scope>
    <source>
        <strain evidence="6">cv. Fuchu</strain>
    </source>
</reference>
<evidence type="ECO:0000256" key="2">
    <source>
        <dbReference type="SAM" id="MobiDB-lite"/>
    </source>
</evidence>
<keyword evidence="6" id="KW-1185">Reference proteome</keyword>
<feature type="compositionally biased region" description="Gly residues" evidence="2">
    <location>
        <begin position="199"/>
        <end position="226"/>
    </location>
</feature>
<dbReference type="SUPFAM" id="SSF54928">
    <property type="entry name" value="RNA-binding domain, RBD"/>
    <property type="match status" value="1"/>
</dbReference>
<feature type="compositionally biased region" description="Gly residues" evidence="2">
    <location>
        <begin position="257"/>
        <end position="266"/>
    </location>
</feature>
<dbReference type="PROSITE" id="PS50102">
    <property type="entry name" value="RRM"/>
    <property type="match status" value="1"/>
</dbReference>
<feature type="compositionally biased region" description="Polar residues" evidence="2">
    <location>
        <begin position="269"/>
        <end position="278"/>
    </location>
</feature>
<keyword evidence="3" id="KW-1133">Transmembrane helix</keyword>
<evidence type="ECO:0000256" key="3">
    <source>
        <dbReference type="SAM" id="Phobius"/>
    </source>
</evidence>
<evidence type="ECO:0000256" key="1">
    <source>
        <dbReference type="PROSITE-ProRule" id="PRU00176"/>
    </source>
</evidence>
<organism evidence="5 6">
    <name type="scientific">Actinidia rufa</name>
    <dbReference type="NCBI Taxonomy" id="165716"/>
    <lineage>
        <taxon>Eukaryota</taxon>
        <taxon>Viridiplantae</taxon>
        <taxon>Streptophyta</taxon>
        <taxon>Embryophyta</taxon>
        <taxon>Tracheophyta</taxon>
        <taxon>Spermatophyta</taxon>
        <taxon>Magnoliopsida</taxon>
        <taxon>eudicotyledons</taxon>
        <taxon>Gunneridae</taxon>
        <taxon>Pentapetalae</taxon>
        <taxon>asterids</taxon>
        <taxon>Ericales</taxon>
        <taxon>Actinidiaceae</taxon>
        <taxon>Actinidia</taxon>
    </lineage>
</organism>
<protein>
    <recommendedName>
        <fullName evidence="4">RRM domain-containing protein</fullName>
    </recommendedName>
</protein>
<evidence type="ECO:0000313" key="5">
    <source>
        <dbReference type="EMBL" id="GFY99547.1"/>
    </source>
</evidence>
<keyword evidence="1" id="KW-0694">RNA-binding</keyword>
<evidence type="ECO:0000259" key="4">
    <source>
        <dbReference type="PROSITE" id="PS50102"/>
    </source>
</evidence>
<feature type="region of interest" description="Disordered" evidence="2">
    <location>
        <begin position="257"/>
        <end position="287"/>
    </location>
</feature>
<dbReference type="InterPro" id="IPR000504">
    <property type="entry name" value="RRM_dom"/>
</dbReference>
<feature type="transmembrane region" description="Helical" evidence="3">
    <location>
        <begin position="522"/>
        <end position="547"/>
    </location>
</feature>
<feature type="domain" description="RRM" evidence="4">
    <location>
        <begin position="410"/>
        <end position="469"/>
    </location>
</feature>
<feature type="region of interest" description="Disordered" evidence="2">
    <location>
        <begin position="112"/>
        <end position="140"/>
    </location>
</feature>
<dbReference type="Gene3D" id="3.30.70.330">
    <property type="match status" value="1"/>
</dbReference>
<keyword evidence="3" id="KW-0472">Membrane</keyword>
<feature type="region of interest" description="Disordered" evidence="2">
    <location>
        <begin position="464"/>
        <end position="490"/>
    </location>
</feature>
<feature type="region of interest" description="Disordered" evidence="2">
    <location>
        <begin position="48"/>
        <end position="100"/>
    </location>
</feature>
<comment type="caution">
    <text evidence="5">The sequence shown here is derived from an EMBL/GenBank/DDBJ whole genome shotgun (WGS) entry which is preliminary data.</text>
</comment>
<name>A0A7J0FNQ3_9ERIC</name>
<dbReference type="InterPro" id="IPR035979">
    <property type="entry name" value="RBD_domain_sf"/>
</dbReference>
<dbReference type="Proteomes" id="UP000585474">
    <property type="component" value="Unassembled WGS sequence"/>
</dbReference>
<gene>
    <name evidence="5" type="ORF">Acr_13g0009470</name>
</gene>
<proteinExistence type="predicted"/>
<dbReference type="EMBL" id="BJWL01000013">
    <property type="protein sequence ID" value="GFY99547.1"/>
    <property type="molecule type" value="Genomic_DNA"/>
</dbReference>
<feature type="region of interest" description="Disordered" evidence="2">
    <location>
        <begin position="199"/>
        <end position="229"/>
    </location>
</feature>
<dbReference type="Pfam" id="PF00076">
    <property type="entry name" value="RRM_1"/>
    <property type="match status" value="1"/>
</dbReference>
<dbReference type="InterPro" id="IPR012677">
    <property type="entry name" value="Nucleotide-bd_a/b_plait_sf"/>
</dbReference>
<keyword evidence="3" id="KW-0812">Transmembrane</keyword>
<accession>A0A7J0FNQ3</accession>
<feature type="compositionally biased region" description="Low complexity" evidence="2">
    <location>
        <begin position="126"/>
        <end position="140"/>
    </location>
</feature>
<feature type="region of interest" description="Disordered" evidence="2">
    <location>
        <begin position="1"/>
        <end position="34"/>
    </location>
</feature>
<dbReference type="GO" id="GO:0003723">
    <property type="term" value="F:RNA binding"/>
    <property type="evidence" value="ECO:0007669"/>
    <property type="project" value="UniProtKB-UniRule"/>
</dbReference>
<feature type="compositionally biased region" description="Polar residues" evidence="2">
    <location>
        <begin position="1"/>
        <end position="28"/>
    </location>
</feature>